<protein>
    <submittedName>
        <fullName evidence="3">Uncharacterized protein</fullName>
    </submittedName>
</protein>
<reference evidence="3 4" key="1">
    <citation type="submission" date="2018-08" db="EMBL/GenBank/DDBJ databases">
        <title>A genome reference for cultivated species of the human gut microbiota.</title>
        <authorList>
            <person name="Zou Y."/>
            <person name="Xue W."/>
            <person name="Luo G."/>
        </authorList>
    </citation>
    <scope>NUCLEOTIDE SEQUENCE [LARGE SCALE GENOMIC DNA]</scope>
    <source>
        <strain evidence="3 4">AF31-17AC</strain>
    </source>
</reference>
<dbReference type="AlphaFoldDB" id="A0A415UGP2"/>
<evidence type="ECO:0000313" key="3">
    <source>
        <dbReference type="EMBL" id="RHN17164.1"/>
    </source>
</evidence>
<name>A0A415UGP2_9FIRM</name>
<feature type="signal peptide" evidence="2">
    <location>
        <begin position="1"/>
        <end position="24"/>
    </location>
</feature>
<evidence type="ECO:0000256" key="1">
    <source>
        <dbReference type="SAM" id="MobiDB-lite"/>
    </source>
</evidence>
<evidence type="ECO:0000256" key="2">
    <source>
        <dbReference type="SAM" id="SignalP"/>
    </source>
</evidence>
<comment type="caution">
    <text evidence="3">The sequence shown here is derived from an EMBL/GenBank/DDBJ whole genome shotgun (WGS) entry which is preliminary data.</text>
</comment>
<dbReference type="EMBL" id="QRQO01000003">
    <property type="protein sequence ID" value="RHN17164.1"/>
    <property type="molecule type" value="Genomic_DNA"/>
</dbReference>
<gene>
    <name evidence="3" type="ORF">DWZ29_01520</name>
</gene>
<feature type="compositionally biased region" description="Basic and acidic residues" evidence="1">
    <location>
        <begin position="82"/>
        <end position="99"/>
    </location>
</feature>
<feature type="compositionally biased region" description="Basic and acidic residues" evidence="1">
    <location>
        <begin position="568"/>
        <end position="579"/>
    </location>
</feature>
<sequence length="589" mass="66144">MTLKRVFAILFSAMMLTQPVLTQAAITNVTDDSGGGGTVDATSDVNRENWSTTDENRKNNSNSENSNHSSSGSINNSNGSDDTYKETPEQAKAGADKSALREKMASFMKQVNQNKTFTSSDSSYPGTLTFGWKKLSRRDINDTLSLYNKFLNSSSKPGCSSYIHHDKINKVIKESGSVKKLKRTPEGRKTLKKITNAIKKKEGLNNSEQTRLPLNISDYCEGTEVSNPIMAKAKEIGDYIVDHNWRYSNSRGAKKWSDRLMDPYANCASYVSIVLQECGLIPKGKTFYYSGSSLRGSALPFDNSKFEIIQGMPSGGLKPGDICLWSLGRNHVGHTSIFEKKVNGSYWWYDTGKGNTNTKRDGGVFIKTHLQHNYGNINQQLKCVIRAKNIPVTSSGKSIFGNYDYSARKDIINGGIKDADNYSDLIKIFQDYKSNAMEDYVKIIAITDYHITTVDTEYEESINYYPKDPNKPSLKWTLTSEETGKVYTFETNGDSIHLTGVPSGKYTLKAEQLKKVTHCTRSYYEIREYMFDAASQVLLHFKAISTSGNNDKYVDIDKKEKLVWEERTEDNFEVHERGNTSDSGTQRVK</sequence>
<evidence type="ECO:0000313" key="4">
    <source>
        <dbReference type="Proteomes" id="UP000283700"/>
    </source>
</evidence>
<feature type="compositionally biased region" description="Low complexity" evidence="1">
    <location>
        <begin position="59"/>
        <end position="80"/>
    </location>
</feature>
<feature type="region of interest" description="Disordered" evidence="1">
    <location>
        <begin position="29"/>
        <end position="99"/>
    </location>
</feature>
<dbReference type="Proteomes" id="UP000283700">
    <property type="component" value="Unassembled WGS sequence"/>
</dbReference>
<feature type="compositionally biased region" description="Polar residues" evidence="1">
    <location>
        <begin position="580"/>
        <end position="589"/>
    </location>
</feature>
<feature type="chain" id="PRO_5019244131" evidence="2">
    <location>
        <begin position="25"/>
        <end position="589"/>
    </location>
</feature>
<accession>A0A415UGP2</accession>
<proteinExistence type="predicted"/>
<feature type="region of interest" description="Disordered" evidence="1">
    <location>
        <begin position="568"/>
        <end position="589"/>
    </location>
</feature>
<keyword evidence="2" id="KW-0732">Signal</keyword>
<organism evidence="3 4">
    <name type="scientific">Anaerobutyricum hallii</name>
    <dbReference type="NCBI Taxonomy" id="39488"/>
    <lineage>
        <taxon>Bacteria</taxon>
        <taxon>Bacillati</taxon>
        <taxon>Bacillota</taxon>
        <taxon>Clostridia</taxon>
        <taxon>Lachnospirales</taxon>
        <taxon>Lachnospiraceae</taxon>
        <taxon>Anaerobutyricum</taxon>
    </lineage>
</organism>